<dbReference type="AlphaFoldDB" id="S9PVT3"/>
<feature type="domain" description="CDC48" evidence="15">
    <location>
        <begin position="162"/>
        <end position="236"/>
    </location>
</feature>
<dbReference type="Gene3D" id="2.40.40.20">
    <property type="match status" value="1"/>
</dbReference>
<dbReference type="GeneID" id="25029955"/>
<evidence type="ECO:0000256" key="2">
    <source>
        <dbReference type="ARBA" id="ARBA00006914"/>
    </source>
</evidence>
<dbReference type="InterPro" id="IPR003338">
    <property type="entry name" value="CDC4_N-term_subdom"/>
</dbReference>
<dbReference type="InterPro" id="IPR003960">
    <property type="entry name" value="ATPase_AAA_CS"/>
</dbReference>
<comment type="subcellular location">
    <subcellularLocation>
        <location evidence="1 12">Cytoplasm</location>
    </subcellularLocation>
</comment>
<evidence type="ECO:0000256" key="6">
    <source>
        <dbReference type="ARBA" id="ARBA00022741"/>
    </source>
</evidence>
<dbReference type="InterPro" id="IPR041569">
    <property type="entry name" value="AAA_lid_3"/>
</dbReference>
<evidence type="ECO:0000256" key="5">
    <source>
        <dbReference type="ARBA" id="ARBA00022737"/>
    </source>
</evidence>
<keyword evidence="9 12" id="KW-0653">Protein transport</keyword>
<dbReference type="Gene3D" id="3.40.50.300">
    <property type="entry name" value="P-loop containing nucleotide triphosphate hydrolases"/>
    <property type="match status" value="2"/>
</dbReference>
<dbReference type="OMA" id="CFDNEIA"/>
<dbReference type="FunFam" id="3.40.50.300:FF:000187">
    <property type="entry name" value="Vesicular-fusion ATPase SEC18"/>
    <property type="match status" value="1"/>
</dbReference>
<dbReference type="SUPFAM" id="SSF50692">
    <property type="entry name" value="ADC-like"/>
    <property type="match status" value="1"/>
</dbReference>
<keyword evidence="3 12" id="KW-0813">Transport</keyword>
<dbReference type="InterPro" id="IPR003959">
    <property type="entry name" value="ATPase_AAA_core"/>
</dbReference>
<evidence type="ECO:0000256" key="11">
    <source>
        <dbReference type="ARBA" id="ARBA00068637"/>
    </source>
</evidence>
<evidence type="ECO:0000256" key="1">
    <source>
        <dbReference type="ARBA" id="ARBA00004496"/>
    </source>
</evidence>
<keyword evidence="18" id="KW-1185">Reference proteome</keyword>
<keyword evidence="8 12" id="KW-0931">ER-Golgi transport</keyword>
<gene>
    <name evidence="17" type="ORF">SOCG_00971</name>
</gene>
<evidence type="ECO:0000256" key="3">
    <source>
        <dbReference type="ARBA" id="ARBA00022448"/>
    </source>
</evidence>
<keyword evidence="5" id="KW-0677">Repeat</keyword>
<comment type="function">
    <text evidence="10 12">Required for vesicle-mediated transport. Catalyzes the fusion of transport vesicles within the Golgi cisternae. Is also required for transport from the endoplasmic reticulum to the Golgi stack. Seems to function as a fusion protein required for the delivery of cargo proteins to all compartments of the Golgi stack independent of vesicle origin.</text>
</comment>
<dbReference type="SUPFAM" id="SSF54585">
    <property type="entry name" value="Cdc48 domain 2-like"/>
    <property type="match status" value="1"/>
</dbReference>
<evidence type="ECO:0000259" key="16">
    <source>
        <dbReference type="SMART" id="SM01073"/>
    </source>
</evidence>
<reference evidence="17 18" key="1">
    <citation type="journal article" date="2011" name="Science">
        <title>Comparative functional genomics of the fission yeasts.</title>
        <authorList>
            <person name="Rhind N."/>
            <person name="Chen Z."/>
            <person name="Yassour M."/>
            <person name="Thompson D.A."/>
            <person name="Haas B.J."/>
            <person name="Habib N."/>
            <person name="Wapinski I."/>
            <person name="Roy S."/>
            <person name="Lin M.F."/>
            <person name="Heiman D.I."/>
            <person name="Young S.K."/>
            <person name="Furuya K."/>
            <person name="Guo Y."/>
            <person name="Pidoux A."/>
            <person name="Chen H.M."/>
            <person name="Robbertse B."/>
            <person name="Goldberg J.M."/>
            <person name="Aoki K."/>
            <person name="Bayne E.H."/>
            <person name="Berlin A.M."/>
            <person name="Desjardins C.A."/>
            <person name="Dobbs E."/>
            <person name="Dukaj L."/>
            <person name="Fan L."/>
            <person name="FitzGerald M.G."/>
            <person name="French C."/>
            <person name="Gujja S."/>
            <person name="Hansen K."/>
            <person name="Keifenheim D."/>
            <person name="Levin J.Z."/>
            <person name="Mosher R.A."/>
            <person name="Mueller C.A."/>
            <person name="Pfiffner J."/>
            <person name="Priest M."/>
            <person name="Russ C."/>
            <person name="Smialowska A."/>
            <person name="Swoboda P."/>
            <person name="Sykes S.M."/>
            <person name="Vaughn M."/>
            <person name="Vengrova S."/>
            <person name="Yoder R."/>
            <person name="Zeng Q."/>
            <person name="Allshire R."/>
            <person name="Baulcombe D."/>
            <person name="Birren B.W."/>
            <person name="Brown W."/>
            <person name="Ekwall K."/>
            <person name="Kellis M."/>
            <person name="Leatherwood J."/>
            <person name="Levin H."/>
            <person name="Margalit H."/>
            <person name="Martienssen R."/>
            <person name="Nieduszynski C.A."/>
            <person name="Spatafora J.W."/>
            <person name="Friedman N."/>
            <person name="Dalgaard J.Z."/>
            <person name="Baumann P."/>
            <person name="Niki H."/>
            <person name="Regev A."/>
            <person name="Nusbaum C."/>
        </authorList>
    </citation>
    <scope>NUCLEOTIDE SEQUENCE [LARGE SCALE GENOMIC DNA]</scope>
    <source>
        <strain evidence="18">yFS286</strain>
    </source>
</reference>
<evidence type="ECO:0000313" key="17">
    <source>
        <dbReference type="EMBL" id="EPX73216.1"/>
    </source>
</evidence>
<evidence type="ECO:0000256" key="4">
    <source>
        <dbReference type="ARBA" id="ARBA00022490"/>
    </source>
</evidence>
<dbReference type="SMART" id="SM01072">
    <property type="entry name" value="CDC48_2"/>
    <property type="match status" value="1"/>
</dbReference>
<dbReference type="Gene3D" id="3.10.330.10">
    <property type="match status" value="1"/>
</dbReference>
<dbReference type="CDD" id="cd19504">
    <property type="entry name" value="RecA-like_NSF-SEC18_r1-like"/>
    <property type="match status" value="1"/>
</dbReference>
<keyword evidence="7 12" id="KW-0067">ATP-binding</keyword>
<dbReference type="eggNOG" id="KOG0741">
    <property type="taxonomic scope" value="Eukaryota"/>
</dbReference>
<evidence type="ECO:0000259" key="14">
    <source>
        <dbReference type="SMART" id="SM00382"/>
    </source>
</evidence>
<dbReference type="PANTHER" id="PTHR23078:SF3">
    <property type="entry name" value="VESICLE-FUSING ATPASE"/>
    <property type="match status" value="1"/>
</dbReference>
<organism evidence="17 18">
    <name type="scientific">Schizosaccharomyces octosporus (strain yFS286)</name>
    <name type="common">Fission yeast</name>
    <name type="synonym">Octosporomyces octosporus</name>
    <dbReference type="NCBI Taxonomy" id="483514"/>
    <lineage>
        <taxon>Eukaryota</taxon>
        <taxon>Fungi</taxon>
        <taxon>Dikarya</taxon>
        <taxon>Ascomycota</taxon>
        <taxon>Taphrinomycotina</taxon>
        <taxon>Schizosaccharomycetes</taxon>
        <taxon>Schizosaccharomycetales</taxon>
        <taxon>Schizosaccharomycetaceae</taxon>
        <taxon>Schizosaccharomyces</taxon>
    </lineage>
</organism>
<dbReference type="FunFam" id="2.40.40.20:FF:000012">
    <property type="entry name" value="Vesicle-fusing ATPase protein"/>
    <property type="match status" value="1"/>
</dbReference>
<keyword evidence="4 12" id="KW-0963">Cytoplasm</keyword>
<dbReference type="PANTHER" id="PTHR23078">
    <property type="entry name" value="VESICULAR-FUSION PROTEIN NSF"/>
    <property type="match status" value="1"/>
</dbReference>
<feature type="compositionally biased region" description="Low complexity" evidence="13">
    <location>
        <begin position="25"/>
        <end position="38"/>
    </location>
</feature>
<protein>
    <recommendedName>
        <fullName evidence="11 12">Vesicular-fusion protein SEC18</fullName>
    </recommendedName>
</protein>
<dbReference type="GO" id="GO:0016887">
    <property type="term" value="F:ATP hydrolysis activity"/>
    <property type="evidence" value="ECO:0007669"/>
    <property type="project" value="InterPro"/>
</dbReference>
<feature type="region of interest" description="Disordered" evidence="13">
    <location>
        <begin position="1"/>
        <end position="53"/>
    </location>
</feature>
<accession>S9PVT3</accession>
<dbReference type="CDD" id="cd00009">
    <property type="entry name" value="AAA"/>
    <property type="match status" value="1"/>
</dbReference>
<dbReference type="PROSITE" id="PS00674">
    <property type="entry name" value="AAA"/>
    <property type="match status" value="1"/>
</dbReference>
<feature type="domain" description="AAA+ ATPase" evidence="14">
    <location>
        <begin position="585"/>
        <end position="721"/>
    </location>
</feature>
<comment type="similarity">
    <text evidence="2 12">Belongs to the AAA ATPase family.</text>
</comment>
<dbReference type="GO" id="GO:0043001">
    <property type="term" value="P:Golgi to plasma membrane protein transport"/>
    <property type="evidence" value="ECO:0007669"/>
    <property type="project" value="TreeGrafter"/>
</dbReference>
<sequence>MDSKWKLPFMSNKSPVEPPTRKPLSGSYSRQSTHSSSSNPFEQKLPMPSNVDVRRPSGPFRIVKATSTEDALTNCIIVSPMDFREQYIIVDNLRVFSTKPVPGFPQGCLGASQPHREWASWSLNQQVNVASYDPYGPNGAPYLSALELEVDFQNRNRTTNEALDGEEMSQLFANSYQNQVFAPGQKIVFDFKSFNIKATVRSISCVDLLLSDSPDQGINTKTDPDSRGILTAQTEIHFTKGANSSVRLKASMKRPATNAILQPGFKFEDMGIGGLDTEFSAIFRRAFALRLFPPGMIEKLGISHVKGILLYGPPGTGKTLVARQIGKMLNAREPKIVNGPEILNKYVGQSEENVRKLFADAEREYRERGEESGLHIIIFDELDAICKKRGSSGGDTGVGDQVVNQLLAKMDGVDQLNNILVIGMTNRKDMIDEALVRPGRLEVHVEISLPDEHGRLQILKIHTGRMASNGILEDDVDLMELASLTKNFSGAEIAGLIKSASSFAFYRHIKVGTTAAVSGDLENIKVNRNDFLNALNEVHPAFGVSEEELESRVQGGLINYAKHIEEIFTEGKLFVQQVKNSERTRLMSVLLSGPIASGKTALAATIALGSDFPFIKLVTAESMVGMSENARVSYVNGVFEDSYRSPLSVIVVDEIERLIDWVPIGPRFSNTLLQTLMVLFKKQPPKGHRLLILATSSERTMLSRIDMTKSFDAELAVPNVGNIEELDRVLQSIDYFADTNVRADILQRLQGYTGTEKVDVGIAKILLIAETAKQDMDTASCFVESLAKAIPME</sequence>
<dbReference type="InterPro" id="IPR009010">
    <property type="entry name" value="Asp_de-COase-like_dom_sf"/>
</dbReference>
<dbReference type="Pfam" id="PF17862">
    <property type="entry name" value="AAA_lid_3"/>
    <property type="match status" value="1"/>
</dbReference>
<feature type="domain" description="CDC48 N-terminal subdomain" evidence="16">
    <location>
        <begin position="59"/>
        <end position="135"/>
    </location>
</feature>
<evidence type="ECO:0000256" key="12">
    <source>
        <dbReference type="RuleBase" id="RU367045"/>
    </source>
</evidence>
<dbReference type="SMART" id="SM01073">
    <property type="entry name" value="CDC48_N"/>
    <property type="match status" value="1"/>
</dbReference>
<dbReference type="Gene3D" id="1.10.8.60">
    <property type="match status" value="1"/>
</dbReference>
<dbReference type="SUPFAM" id="SSF52540">
    <property type="entry name" value="P-loop containing nucleoside triphosphate hydrolases"/>
    <property type="match status" value="2"/>
</dbReference>
<dbReference type="InterPro" id="IPR029067">
    <property type="entry name" value="CDC48_domain_2-like_sf"/>
</dbReference>
<dbReference type="FunFam" id="1.10.8.60:FF:000026">
    <property type="entry name" value="vesicle-fusing ATPase isoform X1"/>
    <property type="match status" value="1"/>
</dbReference>
<dbReference type="GO" id="GO:0035494">
    <property type="term" value="P:SNARE complex disassembly"/>
    <property type="evidence" value="ECO:0007669"/>
    <property type="project" value="InterPro"/>
</dbReference>
<feature type="domain" description="AAA+ ATPase" evidence="14">
    <location>
        <begin position="304"/>
        <end position="451"/>
    </location>
</feature>
<dbReference type="VEuPathDB" id="FungiDB:SOCG_00971"/>
<keyword evidence="12" id="KW-0378">Hydrolase</keyword>
<dbReference type="InterPro" id="IPR003593">
    <property type="entry name" value="AAA+_ATPase"/>
</dbReference>
<proteinExistence type="inferred from homology"/>
<dbReference type="GO" id="GO:0005524">
    <property type="term" value="F:ATP binding"/>
    <property type="evidence" value="ECO:0007669"/>
    <property type="project" value="UniProtKB-UniRule"/>
</dbReference>
<dbReference type="SMART" id="SM00382">
    <property type="entry name" value="AAA"/>
    <property type="match status" value="2"/>
</dbReference>
<dbReference type="InterPro" id="IPR039812">
    <property type="entry name" value="Vesicle-fus_ATPase"/>
</dbReference>
<evidence type="ECO:0000256" key="10">
    <source>
        <dbReference type="ARBA" id="ARBA00056429"/>
    </source>
</evidence>
<evidence type="ECO:0000256" key="9">
    <source>
        <dbReference type="ARBA" id="ARBA00022927"/>
    </source>
</evidence>
<dbReference type="GO" id="GO:0005795">
    <property type="term" value="C:Golgi stack"/>
    <property type="evidence" value="ECO:0007669"/>
    <property type="project" value="TreeGrafter"/>
</dbReference>
<dbReference type="RefSeq" id="XP_013018845.1">
    <property type="nucleotide sequence ID" value="XM_013163391.1"/>
</dbReference>
<evidence type="ECO:0000259" key="15">
    <source>
        <dbReference type="SMART" id="SM01072"/>
    </source>
</evidence>
<dbReference type="HOGENOM" id="CLU_008037_2_0_1"/>
<dbReference type="OrthoDB" id="9982946at2759"/>
<evidence type="ECO:0000313" key="18">
    <source>
        <dbReference type="Proteomes" id="UP000016088"/>
    </source>
</evidence>
<evidence type="ECO:0000256" key="7">
    <source>
        <dbReference type="ARBA" id="ARBA00022840"/>
    </source>
</evidence>
<dbReference type="InterPro" id="IPR004201">
    <property type="entry name" value="Cdc48_dom2"/>
</dbReference>
<dbReference type="EMBL" id="KE503207">
    <property type="protein sequence ID" value="EPX73216.1"/>
    <property type="molecule type" value="Genomic_DNA"/>
</dbReference>
<evidence type="ECO:0000256" key="8">
    <source>
        <dbReference type="ARBA" id="ARBA00022892"/>
    </source>
</evidence>
<name>S9PVT3_SCHOY</name>
<dbReference type="GO" id="GO:0006891">
    <property type="term" value="P:intra-Golgi vesicle-mediated transport"/>
    <property type="evidence" value="ECO:0007669"/>
    <property type="project" value="TreeGrafter"/>
</dbReference>
<keyword evidence="6 12" id="KW-0547">Nucleotide-binding</keyword>
<evidence type="ECO:0000256" key="13">
    <source>
        <dbReference type="SAM" id="MobiDB-lite"/>
    </source>
</evidence>
<dbReference type="Proteomes" id="UP000016088">
    <property type="component" value="Unassembled WGS sequence"/>
</dbReference>
<dbReference type="FunFam" id="3.40.50.300:FF:000166">
    <property type="entry name" value="vesicle-fusing ATPase isoform X1"/>
    <property type="match status" value="1"/>
</dbReference>
<dbReference type="InterPro" id="IPR027417">
    <property type="entry name" value="P-loop_NTPase"/>
</dbReference>
<dbReference type="Pfam" id="PF00004">
    <property type="entry name" value="AAA"/>
    <property type="match status" value="2"/>
</dbReference>
<dbReference type="Pfam" id="PF02933">
    <property type="entry name" value="CDC48_2"/>
    <property type="match status" value="1"/>
</dbReference>